<comment type="caution">
    <text evidence="2">The sequence shown here is derived from an EMBL/GenBank/DDBJ whole genome shotgun (WGS) entry which is preliminary data.</text>
</comment>
<dbReference type="PANTHER" id="PTHR34115">
    <property type="entry name" value="PROTEIN, PUTATIVE-RELATED"/>
    <property type="match status" value="1"/>
</dbReference>
<evidence type="ECO:0000313" key="2">
    <source>
        <dbReference type="EMBL" id="RVW63486.1"/>
    </source>
</evidence>
<keyword evidence="1" id="KW-1133">Transmembrane helix</keyword>
<evidence type="ECO:0000256" key="1">
    <source>
        <dbReference type="SAM" id="Phobius"/>
    </source>
</evidence>
<feature type="transmembrane region" description="Helical" evidence="1">
    <location>
        <begin position="146"/>
        <end position="163"/>
    </location>
</feature>
<feature type="transmembrane region" description="Helical" evidence="1">
    <location>
        <begin position="175"/>
        <end position="194"/>
    </location>
</feature>
<dbReference type="Proteomes" id="UP000288805">
    <property type="component" value="Unassembled WGS sequence"/>
</dbReference>
<keyword evidence="1" id="KW-0472">Membrane</keyword>
<feature type="transmembrane region" description="Helical" evidence="1">
    <location>
        <begin position="215"/>
        <end position="236"/>
    </location>
</feature>
<reference evidence="2 3" key="1">
    <citation type="journal article" date="2018" name="PLoS Genet.">
        <title>Population sequencing reveals clonal diversity and ancestral inbreeding in the grapevine cultivar Chardonnay.</title>
        <authorList>
            <person name="Roach M.J."/>
            <person name="Johnson D.L."/>
            <person name="Bohlmann J."/>
            <person name="van Vuuren H.J."/>
            <person name="Jones S.J."/>
            <person name="Pretorius I.S."/>
            <person name="Schmidt S.A."/>
            <person name="Borneman A.R."/>
        </authorList>
    </citation>
    <scope>NUCLEOTIDE SEQUENCE [LARGE SCALE GENOMIC DNA]</scope>
    <source>
        <strain evidence="3">cv. Chardonnay</strain>
        <tissue evidence="2">Leaf</tissue>
    </source>
</reference>
<dbReference type="AlphaFoldDB" id="A0A438FU57"/>
<dbReference type="InterPro" id="IPR053258">
    <property type="entry name" value="Ca-permeable_cation_channel"/>
</dbReference>
<keyword evidence="1" id="KW-0812">Transmembrane</keyword>
<evidence type="ECO:0000313" key="3">
    <source>
        <dbReference type="Proteomes" id="UP000288805"/>
    </source>
</evidence>
<dbReference type="EMBL" id="QGNW01000739">
    <property type="protein sequence ID" value="RVW63486.1"/>
    <property type="molecule type" value="Genomic_DNA"/>
</dbReference>
<proteinExistence type="predicted"/>
<organism evidence="2 3">
    <name type="scientific">Vitis vinifera</name>
    <name type="common">Grape</name>
    <dbReference type="NCBI Taxonomy" id="29760"/>
    <lineage>
        <taxon>Eukaryota</taxon>
        <taxon>Viridiplantae</taxon>
        <taxon>Streptophyta</taxon>
        <taxon>Embryophyta</taxon>
        <taxon>Tracheophyta</taxon>
        <taxon>Spermatophyta</taxon>
        <taxon>Magnoliopsida</taxon>
        <taxon>eudicotyledons</taxon>
        <taxon>Gunneridae</taxon>
        <taxon>Pentapetalae</taxon>
        <taxon>rosids</taxon>
        <taxon>Vitales</taxon>
        <taxon>Vitaceae</taxon>
        <taxon>Viteae</taxon>
        <taxon>Vitis</taxon>
    </lineage>
</organism>
<gene>
    <name evidence="2" type="ORF">CK203_054174</name>
</gene>
<accession>A0A438FU57</accession>
<name>A0A438FU57_VITVI</name>
<dbReference type="PANTHER" id="PTHR34115:SF13">
    <property type="entry name" value="RPB1A"/>
    <property type="match status" value="1"/>
</dbReference>
<sequence length="283" mass="31623">MSRKNSYSTLGKRSQNENTVEKPKCLVRILTKRGTSDFIRIQLRSQNENTVEKPKCLVRILTALWGREAKMRIQLRSQNVSTSDFIRIRTQHRNPSSLLPSFSFLFMAREASEQDQGSSSSIGQAQGSSSSTGQAQGLSFSIDARVMLPFISILGFLLGVKSQGNNISLFEKHRAIIYSFVVAISIYIGTIFVGEKLRTEAIRPIQLLSGTIAPILLLLILVPNFGWLLLVLWVFLAAKMAWDYLPQLYHYLLSQVGGRISNLLARLKTLNSTSVNGSQDDLV</sequence>
<protein>
    <submittedName>
        <fullName evidence="2">Uncharacterized protein</fullName>
    </submittedName>
</protein>